<evidence type="ECO:0000256" key="4">
    <source>
        <dbReference type="ARBA" id="ARBA00022833"/>
    </source>
</evidence>
<dbReference type="CDD" id="cd06257">
    <property type="entry name" value="DnaJ"/>
    <property type="match status" value="1"/>
</dbReference>
<dbReference type="EMBL" id="NOXS01000021">
    <property type="protein sequence ID" value="OYQ21616.1"/>
    <property type="molecule type" value="Genomic_DNA"/>
</dbReference>
<dbReference type="AlphaFoldDB" id="A0A255XXB3"/>
<feature type="compositionally biased region" description="Basic and acidic residues" evidence="5">
    <location>
        <begin position="56"/>
        <end position="77"/>
    </location>
</feature>
<dbReference type="InterPro" id="IPR001623">
    <property type="entry name" value="DnaJ_domain"/>
</dbReference>
<feature type="compositionally biased region" description="Gly residues" evidence="5">
    <location>
        <begin position="83"/>
        <end position="92"/>
    </location>
</feature>
<dbReference type="PROSITE" id="PS00636">
    <property type="entry name" value="DNAJ_1"/>
    <property type="match status" value="1"/>
</dbReference>
<dbReference type="Gene3D" id="2.60.260.20">
    <property type="entry name" value="Urease metallochaperone UreE, N-terminal domain"/>
    <property type="match status" value="2"/>
</dbReference>
<dbReference type="PROSITE" id="PS50076">
    <property type="entry name" value="DNAJ_2"/>
    <property type="match status" value="1"/>
</dbReference>
<feature type="region of interest" description="Disordered" evidence="5">
    <location>
        <begin position="56"/>
        <end position="92"/>
    </location>
</feature>
<evidence type="ECO:0000313" key="7">
    <source>
        <dbReference type="EMBL" id="OYQ21616.1"/>
    </source>
</evidence>
<dbReference type="SUPFAM" id="SSF49493">
    <property type="entry name" value="HSP40/DnaJ peptide-binding domain"/>
    <property type="match status" value="2"/>
</dbReference>
<dbReference type="InterPro" id="IPR008971">
    <property type="entry name" value="HSP40/DnaJ_pept-bd"/>
</dbReference>
<dbReference type="Pfam" id="PF00226">
    <property type="entry name" value="DnaJ"/>
    <property type="match status" value="1"/>
</dbReference>
<dbReference type="InterPro" id="IPR002939">
    <property type="entry name" value="DnaJ_C"/>
</dbReference>
<name>A0A255XXB3_9PROT</name>
<dbReference type="InterPro" id="IPR036869">
    <property type="entry name" value="J_dom_sf"/>
</dbReference>
<evidence type="ECO:0000259" key="6">
    <source>
        <dbReference type="PROSITE" id="PS50076"/>
    </source>
</evidence>
<reference evidence="7 8" key="1">
    <citation type="submission" date="2017-07" db="EMBL/GenBank/DDBJ databases">
        <title>Elstera cyanobacteriorum sp. nov., a novel bacterium isolated from cyanobacterial aggregates in a eutrophic lake.</title>
        <authorList>
            <person name="Cai H."/>
        </authorList>
    </citation>
    <scope>NUCLEOTIDE SEQUENCE [LARGE SCALE GENOMIC DNA]</scope>
    <source>
        <strain evidence="7 8">TH019</strain>
    </source>
</reference>
<gene>
    <name evidence="7" type="ORF">CHR90_01815</name>
</gene>
<dbReference type="PRINTS" id="PR00625">
    <property type="entry name" value="JDOMAIN"/>
</dbReference>
<accession>A0A255XXB3</accession>
<evidence type="ECO:0000256" key="5">
    <source>
        <dbReference type="SAM" id="MobiDB-lite"/>
    </source>
</evidence>
<feature type="domain" description="J" evidence="6">
    <location>
        <begin position="3"/>
        <end position="68"/>
    </location>
</feature>
<dbReference type="GO" id="GO:0051082">
    <property type="term" value="F:unfolded protein binding"/>
    <property type="evidence" value="ECO:0007669"/>
    <property type="project" value="InterPro"/>
</dbReference>
<dbReference type="PANTHER" id="PTHR43096">
    <property type="entry name" value="DNAJ HOMOLOG 1, MITOCHONDRIAL-RELATED"/>
    <property type="match status" value="1"/>
</dbReference>
<protein>
    <submittedName>
        <fullName evidence="7">Molecular chaperone DnaJ</fullName>
    </submittedName>
</protein>
<dbReference type="Pfam" id="PF01556">
    <property type="entry name" value="DnaJ_C"/>
    <property type="match status" value="1"/>
</dbReference>
<dbReference type="CDD" id="cd10747">
    <property type="entry name" value="DnaJ_C"/>
    <property type="match status" value="1"/>
</dbReference>
<evidence type="ECO:0000313" key="8">
    <source>
        <dbReference type="Proteomes" id="UP000216361"/>
    </source>
</evidence>
<dbReference type="OrthoDB" id="9779889at2"/>
<dbReference type="GO" id="GO:0008270">
    <property type="term" value="F:zinc ion binding"/>
    <property type="evidence" value="ECO:0007669"/>
    <property type="project" value="UniProtKB-KW"/>
</dbReference>
<sequence>MRDPYEVLGVPRSADADAIKSAYRKLAKQYHPDLNPGDKAIESKFKEISAAHDLLSDPDKRARYDRGEIDADGNDKPRARRPGGAGFGGFGGFGGFNQRSGPFDFDADDIFDGFRGRGSAGGAGKRRGADVSYGLTVDFVTAANGGKRRVTTADGRTLDVNIPPGTEDGTKLRLRGQGQPGFGGGPEGDAFIEIHVDAHPHFVAKGKDIHLEVPITLQEAILGASVTVPTVDGRVAVKVPRGSNSGSTLRLRGKGIPGKDGGRGDQYVKLVVMLPEKLDPELASFLEKWGPKNPYEVRSKLNGLG</sequence>
<dbReference type="GO" id="GO:0042026">
    <property type="term" value="P:protein refolding"/>
    <property type="evidence" value="ECO:0007669"/>
    <property type="project" value="TreeGrafter"/>
</dbReference>
<dbReference type="Gene3D" id="1.10.287.110">
    <property type="entry name" value="DnaJ domain"/>
    <property type="match status" value="1"/>
</dbReference>
<proteinExistence type="predicted"/>
<dbReference type="PANTHER" id="PTHR43096:SF10">
    <property type="entry name" value="CHAPERONE PROTEIN DNAJ A6, CHLOROPLASTIC"/>
    <property type="match status" value="1"/>
</dbReference>
<dbReference type="Proteomes" id="UP000216361">
    <property type="component" value="Unassembled WGS sequence"/>
</dbReference>
<keyword evidence="1" id="KW-0479">Metal-binding</keyword>
<organism evidence="7 8">
    <name type="scientific">Elstera cyanobacteriorum</name>
    <dbReference type="NCBI Taxonomy" id="2022747"/>
    <lineage>
        <taxon>Bacteria</taxon>
        <taxon>Pseudomonadati</taxon>
        <taxon>Pseudomonadota</taxon>
        <taxon>Alphaproteobacteria</taxon>
        <taxon>Rhodospirillales</taxon>
        <taxon>Rhodospirillaceae</taxon>
        <taxon>Elstera</taxon>
    </lineage>
</organism>
<evidence type="ECO:0000256" key="3">
    <source>
        <dbReference type="ARBA" id="ARBA00022771"/>
    </source>
</evidence>
<dbReference type="InterPro" id="IPR018253">
    <property type="entry name" value="DnaJ_domain_CS"/>
</dbReference>
<dbReference type="SMART" id="SM00271">
    <property type="entry name" value="DnaJ"/>
    <property type="match status" value="1"/>
</dbReference>
<dbReference type="GO" id="GO:0005737">
    <property type="term" value="C:cytoplasm"/>
    <property type="evidence" value="ECO:0007669"/>
    <property type="project" value="TreeGrafter"/>
</dbReference>
<keyword evidence="2" id="KW-0677">Repeat</keyword>
<dbReference type="SUPFAM" id="SSF46565">
    <property type="entry name" value="Chaperone J-domain"/>
    <property type="match status" value="1"/>
</dbReference>
<comment type="caution">
    <text evidence="7">The sequence shown here is derived from an EMBL/GenBank/DDBJ whole genome shotgun (WGS) entry which is preliminary data.</text>
</comment>
<keyword evidence="8" id="KW-1185">Reference proteome</keyword>
<evidence type="ECO:0000256" key="2">
    <source>
        <dbReference type="ARBA" id="ARBA00022737"/>
    </source>
</evidence>
<dbReference type="RefSeq" id="WP_094407138.1">
    <property type="nucleotide sequence ID" value="NZ_BMJZ01000010.1"/>
</dbReference>
<keyword evidence="4" id="KW-0862">Zinc</keyword>
<evidence type="ECO:0000256" key="1">
    <source>
        <dbReference type="ARBA" id="ARBA00022723"/>
    </source>
</evidence>
<keyword evidence="3" id="KW-0863">Zinc-finger</keyword>
<dbReference type="FunFam" id="2.60.260.20:FF:000005">
    <property type="entry name" value="Chaperone protein dnaJ 1, mitochondrial"/>
    <property type="match status" value="1"/>
</dbReference>